<comment type="caution">
    <text evidence="2">The sequence shown here is derived from an EMBL/GenBank/DDBJ whole genome shotgun (WGS) entry which is preliminary data.</text>
</comment>
<evidence type="ECO:0000313" key="3">
    <source>
        <dbReference type="Proteomes" id="UP000886520"/>
    </source>
</evidence>
<feature type="compositionally biased region" description="Low complexity" evidence="1">
    <location>
        <begin position="95"/>
        <end position="107"/>
    </location>
</feature>
<gene>
    <name evidence="2" type="ORF">GOP47_0005778</name>
</gene>
<feature type="region of interest" description="Disordered" evidence="1">
    <location>
        <begin position="67"/>
        <end position="114"/>
    </location>
</feature>
<dbReference type="OrthoDB" id="28939at2759"/>
<dbReference type="PANTHER" id="PTHR16537:SF1">
    <property type="entry name" value="PROTEIN ZNRD2"/>
    <property type="match status" value="1"/>
</dbReference>
<dbReference type="AlphaFoldDB" id="A0A9D4V676"/>
<feature type="compositionally biased region" description="Basic and acidic residues" evidence="1">
    <location>
        <begin position="67"/>
        <end position="77"/>
    </location>
</feature>
<protein>
    <submittedName>
        <fullName evidence="2">Uncharacterized protein</fullName>
    </submittedName>
</protein>
<evidence type="ECO:0000256" key="1">
    <source>
        <dbReference type="SAM" id="MobiDB-lite"/>
    </source>
</evidence>
<keyword evidence="3" id="KW-1185">Reference proteome</keyword>
<dbReference type="Pfam" id="PF06677">
    <property type="entry name" value="Auto_anti-p27"/>
    <property type="match status" value="1"/>
</dbReference>
<reference evidence="2 3" key="1">
    <citation type="submission" date="2021-01" db="EMBL/GenBank/DDBJ databases">
        <title>Adiantum capillus-veneris genome.</title>
        <authorList>
            <person name="Fang Y."/>
            <person name="Liao Q."/>
        </authorList>
    </citation>
    <scope>NUCLEOTIDE SEQUENCE [LARGE SCALE GENOMIC DNA]</scope>
    <source>
        <strain evidence="2">H3</strain>
        <tissue evidence="2">Leaf</tissue>
    </source>
</reference>
<organism evidence="2 3">
    <name type="scientific">Adiantum capillus-veneris</name>
    <name type="common">Maidenhair fern</name>
    <dbReference type="NCBI Taxonomy" id="13818"/>
    <lineage>
        <taxon>Eukaryota</taxon>
        <taxon>Viridiplantae</taxon>
        <taxon>Streptophyta</taxon>
        <taxon>Embryophyta</taxon>
        <taxon>Tracheophyta</taxon>
        <taxon>Polypodiopsida</taxon>
        <taxon>Polypodiidae</taxon>
        <taxon>Polypodiales</taxon>
        <taxon>Pteridineae</taxon>
        <taxon>Pteridaceae</taxon>
        <taxon>Vittarioideae</taxon>
        <taxon>Adiantum</taxon>
    </lineage>
</organism>
<dbReference type="PANTHER" id="PTHR16537">
    <property type="entry name" value="SJOEGREN SYNDROME/SCLERODERMA AUTOANTIGEN 1"/>
    <property type="match status" value="1"/>
</dbReference>
<name>A0A9D4V676_ADICA</name>
<dbReference type="Proteomes" id="UP000886520">
    <property type="component" value="Chromosome 5"/>
</dbReference>
<dbReference type="InterPro" id="IPR009563">
    <property type="entry name" value="SSSCA1"/>
</dbReference>
<proteinExistence type="predicted"/>
<dbReference type="EMBL" id="JABFUD020000005">
    <property type="protein sequence ID" value="KAI5080299.1"/>
    <property type="molecule type" value="Genomic_DNA"/>
</dbReference>
<evidence type="ECO:0000313" key="2">
    <source>
        <dbReference type="EMBL" id="KAI5080299.1"/>
    </source>
</evidence>
<sequence>MEEQGGILRRSSDHSAALAEKLLQGWALLQEHCPQCLTPLVRNRQRKMYCVACTQWVVSQSEAAEQLARERVERDGTESSGEPTPPPLPLPERTSVPVSSSHTVSASGQQEQIVDPVEPSRTCTHPLACSHDHQQSSNGGNASLTLVIPKLDYRPKTLEQVLPNMSSVLIHKLEEIGNALRASQEIDEIRRLMNTMRECLLTVEAVKSLQAG</sequence>
<accession>A0A9D4V676</accession>
<dbReference type="InterPro" id="IPR051888">
    <property type="entry name" value="UPF0148_domain"/>
</dbReference>